<gene>
    <name evidence="1" type="ORF">CLO192961_LOCUS362903</name>
</gene>
<evidence type="ECO:0000313" key="2">
    <source>
        <dbReference type="Proteomes" id="UP000766486"/>
    </source>
</evidence>
<sequence length="142" mass="16115">MPFLQASEQCMASKSWWSEYSSKDTFPHLGSKTRHPHHDLCKAGRTPAQSKEIPLSLRLVGFHCFKKTGYGIPPVNKISQVFDAVRYKALLGEYAYLSLDPGGKRKYPNPNTCFKQVMRSLEMRTLVAKHGLGLLVYSQLRL</sequence>
<comment type="caution">
    <text evidence="1">The sequence shown here is derived from an EMBL/GenBank/DDBJ whole genome shotgun (WGS) entry which is preliminary data.</text>
</comment>
<accession>A0ABY6UV88</accession>
<organism evidence="1 2">
    <name type="scientific">Bionectria ochroleuca</name>
    <name type="common">Gliocladium roseum</name>
    <dbReference type="NCBI Taxonomy" id="29856"/>
    <lineage>
        <taxon>Eukaryota</taxon>
        <taxon>Fungi</taxon>
        <taxon>Dikarya</taxon>
        <taxon>Ascomycota</taxon>
        <taxon>Pezizomycotina</taxon>
        <taxon>Sordariomycetes</taxon>
        <taxon>Hypocreomycetidae</taxon>
        <taxon>Hypocreales</taxon>
        <taxon>Bionectriaceae</taxon>
        <taxon>Clonostachys</taxon>
    </lineage>
</organism>
<protein>
    <submittedName>
        <fullName evidence="1">Uncharacterized protein</fullName>
    </submittedName>
</protein>
<dbReference type="EMBL" id="CABFNS010000872">
    <property type="protein sequence ID" value="VUC33897.1"/>
    <property type="molecule type" value="Genomic_DNA"/>
</dbReference>
<reference evidence="1 2" key="1">
    <citation type="submission" date="2019-06" db="EMBL/GenBank/DDBJ databases">
        <authorList>
            <person name="Broberg M."/>
        </authorList>
    </citation>
    <scope>NUCLEOTIDE SEQUENCE [LARGE SCALE GENOMIC DNA]</scope>
</reference>
<name>A0ABY6UV88_BIOOC</name>
<keyword evidence="2" id="KW-1185">Reference proteome</keyword>
<dbReference type="Proteomes" id="UP000766486">
    <property type="component" value="Unassembled WGS sequence"/>
</dbReference>
<proteinExistence type="predicted"/>
<evidence type="ECO:0000313" key="1">
    <source>
        <dbReference type="EMBL" id="VUC33897.1"/>
    </source>
</evidence>